<protein>
    <submittedName>
        <fullName evidence="2">Glycosyltransferase</fullName>
    </submittedName>
</protein>
<proteinExistence type="predicted"/>
<dbReference type="Gene3D" id="3.40.50.2000">
    <property type="entry name" value="Glycogen Phosphorylase B"/>
    <property type="match status" value="1"/>
</dbReference>
<organism evidence="2 3">
    <name type="scientific">Burkholderia cenocepacia</name>
    <dbReference type="NCBI Taxonomy" id="95486"/>
    <lineage>
        <taxon>Bacteria</taxon>
        <taxon>Pseudomonadati</taxon>
        <taxon>Pseudomonadota</taxon>
        <taxon>Betaproteobacteria</taxon>
        <taxon>Burkholderiales</taxon>
        <taxon>Burkholderiaceae</taxon>
        <taxon>Burkholderia</taxon>
        <taxon>Burkholderia cepacia complex</taxon>
    </lineage>
</organism>
<dbReference type="Pfam" id="PF00535">
    <property type="entry name" value="Glycos_transf_2"/>
    <property type="match status" value="1"/>
</dbReference>
<dbReference type="EMBL" id="RKIO01000002">
    <property type="protein sequence ID" value="RSC13252.1"/>
    <property type="molecule type" value="Genomic_DNA"/>
</dbReference>
<dbReference type="InterPro" id="IPR029044">
    <property type="entry name" value="Nucleotide-diphossugar_trans"/>
</dbReference>
<dbReference type="Proteomes" id="UP000272140">
    <property type="component" value="Unassembled WGS sequence"/>
</dbReference>
<dbReference type="GO" id="GO:0016740">
    <property type="term" value="F:transferase activity"/>
    <property type="evidence" value="ECO:0007669"/>
    <property type="project" value="UniProtKB-KW"/>
</dbReference>
<comment type="caution">
    <text evidence="2">The sequence shown here is derived from an EMBL/GenBank/DDBJ whole genome shotgun (WGS) entry which is preliminary data.</text>
</comment>
<feature type="domain" description="Glycosyltransferase 2-like" evidence="1">
    <location>
        <begin position="409"/>
        <end position="569"/>
    </location>
</feature>
<evidence type="ECO:0000259" key="1">
    <source>
        <dbReference type="Pfam" id="PF00535"/>
    </source>
</evidence>
<dbReference type="SUPFAM" id="SSF53756">
    <property type="entry name" value="UDP-Glycosyltransferase/glycogen phosphorylase"/>
    <property type="match status" value="1"/>
</dbReference>
<dbReference type="RefSeq" id="WP_125380776.1">
    <property type="nucleotide sequence ID" value="NZ_RKIO01000002.1"/>
</dbReference>
<dbReference type="InterPro" id="IPR050834">
    <property type="entry name" value="Glycosyltransf_2"/>
</dbReference>
<dbReference type="Gene3D" id="3.90.550.10">
    <property type="entry name" value="Spore Coat Polysaccharide Biosynthesis Protein SpsA, Chain A"/>
    <property type="match status" value="1"/>
</dbReference>
<dbReference type="SUPFAM" id="SSF53448">
    <property type="entry name" value="Nucleotide-diphospho-sugar transferases"/>
    <property type="match status" value="1"/>
</dbReference>
<evidence type="ECO:0000313" key="2">
    <source>
        <dbReference type="EMBL" id="RSC13252.1"/>
    </source>
</evidence>
<dbReference type="InterPro" id="IPR001173">
    <property type="entry name" value="Glyco_trans_2-like"/>
</dbReference>
<gene>
    <name evidence="2" type="ORF">EGT41_07790</name>
</gene>
<dbReference type="CDD" id="cd00761">
    <property type="entry name" value="Glyco_tranf_GTA_type"/>
    <property type="match status" value="1"/>
</dbReference>
<accession>A0A3R9BHC2</accession>
<dbReference type="PANTHER" id="PTHR43685:SF2">
    <property type="entry name" value="GLYCOSYLTRANSFERASE 2-LIKE DOMAIN-CONTAINING PROTEIN"/>
    <property type="match status" value="1"/>
</dbReference>
<sequence>MKVFVTTELFPFTHGGIGRAIANMLSSLDSAQAAQAAIVWVGDDLDSNRFASVYPQIKLIVVSKLDYELVDARGICYPPEWAFTDTEWHWRSVRALQGLRKLASEVGQLDYIEFPDWGGLGFATTQEKLLGREFDDSVVAVRLHTVDSLLADVDSRLVDKQVLATYDLERKALADSDYVIAQIPEVGHAIKAFFGFSDEEWLPRMHVHAPPVTLDFGDVAQEPIRACADTPIVFPSKIQYLKRPDLFLRGACGFLRAHPEYRGNIVFAAHSSPNAMARLQRMVPPDLAGRFVFLDNVSPIERARLLSRSISVTASQFESFCLSAYEASLAGAICVLNGNNPAFGGSSPWRDGINCCKFDGTAEGLAAALAVAYADGVREIVEPPSGQSPWDTLRPRPAPKSVATRPLVSVVVPHFNLGEYLPRTLDSILASTYENVEIVVVDDCSTDALSCLTIERIQTVGGRLRIIRNPMNLGLAATRNVALQHVRGEFVLTLDADDLIGPQFIELAVNALQCNPAFDFVVPQTGFFLDREEGQIGRQAAFADYAVFYGEARALGMYENRFSTATCMARTAVLRELKYREELEAYEDWDLYSRALAAGKRFIATNGIHFFYRRRANSMYHTPERVARHRELYHALLTGKMVEAGDVKLPLYVLEGGEAVHAAPGALEDEVQALRSQLAFYQNSRAVFATRKIVEYLKAKAPWALKLARRGLQTVWRARRRLRS</sequence>
<dbReference type="AlphaFoldDB" id="A0A3R9BHC2"/>
<keyword evidence="2" id="KW-0808">Transferase</keyword>
<reference evidence="3" key="1">
    <citation type="submission" date="2018-11" db="EMBL/GenBank/DDBJ databases">
        <title>FDA dAtabase for Regulatory Grade micrObial Sequences (FDA-ARGOS): Supporting development and validation of Infectious Disease Dx tests.</title>
        <authorList>
            <person name="Goldberg B."/>
            <person name="Campos J."/>
            <person name="Tallon L."/>
            <person name="Sadzewicz L."/>
            <person name="Zhao X."/>
            <person name="Vavikolanu K."/>
            <person name="Mehta A."/>
            <person name="Aluvathingal J."/>
            <person name="Nadendla S."/>
            <person name="Geyer C."/>
            <person name="Nandy P."/>
            <person name="Yan Y."/>
            <person name="Sichtig H."/>
        </authorList>
    </citation>
    <scope>NUCLEOTIDE SEQUENCE [LARGE SCALE GENOMIC DNA]</scope>
    <source>
        <strain evidence="3">FDAARGOS_544</strain>
    </source>
</reference>
<evidence type="ECO:0000313" key="3">
    <source>
        <dbReference type="Proteomes" id="UP000272140"/>
    </source>
</evidence>
<dbReference type="PANTHER" id="PTHR43685">
    <property type="entry name" value="GLYCOSYLTRANSFERASE"/>
    <property type="match status" value="1"/>
</dbReference>
<name>A0A3R9BHC2_9BURK</name>